<name>A0A7S0FRM5_9DINO</name>
<accession>A0A7S0FRM5</accession>
<dbReference type="EMBL" id="HBEG01037086">
    <property type="protein sequence ID" value="CAD8376086.1"/>
    <property type="molecule type" value="Transcribed_RNA"/>
</dbReference>
<gene>
    <name evidence="2" type="ORF">PBAH0796_LOCUS22643</name>
</gene>
<proteinExistence type="predicted"/>
<dbReference type="AlphaFoldDB" id="A0A7S0FRM5"/>
<feature type="compositionally biased region" description="Low complexity" evidence="1">
    <location>
        <begin position="81"/>
        <end position="105"/>
    </location>
</feature>
<organism evidence="2">
    <name type="scientific">Pyrodinium bahamense</name>
    <dbReference type="NCBI Taxonomy" id="73915"/>
    <lineage>
        <taxon>Eukaryota</taxon>
        <taxon>Sar</taxon>
        <taxon>Alveolata</taxon>
        <taxon>Dinophyceae</taxon>
        <taxon>Gonyaulacales</taxon>
        <taxon>Pyrocystaceae</taxon>
        <taxon>Pyrodinium</taxon>
    </lineage>
</organism>
<evidence type="ECO:0000256" key="1">
    <source>
        <dbReference type="SAM" id="MobiDB-lite"/>
    </source>
</evidence>
<evidence type="ECO:0000313" key="2">
    <source>
        <dbReference type="EMBL" id="CAD8376086.1"/>
    </source>
</evidence>
<sequence length="146" mass="16209">MPPATAAATELVERSPAGSEPERDPQSVDLRLRLVLQQAARAEAALREQEAEYFRRRQRERAAAIERARAERRKRREAEAATEAVPTAAPEETPQQDFHAASPEPSEAEHESQHQQVAEFSENDGRSALLRCGQSARPLQARAFSG</sequence>
<feature type="region of interest" description="Disordered" evidence="1">
    <location>
        <begin position="1"/>
        <end position="28"/>
    </location>
</feature>
<feature type="region of interest" description="Disordered" evidence="1">
    <location>
        <begin position="71"/>
        <end position="146"/>
    </location>
</feature>
<reference evidence="2" key="1">
    <citation type="submission" date="2021-01" db="EMBL/GenBank/DDBJ databases">
        <authorList>
            <person name="Corre E."/>
            <person name="Pelletier E."/>
            <person name="Niang G."/>
            <person name="Scheremetjew M."/>
            <person name="Finn R."/>
            <person name="Kale V."/>
            <person name="Holt S."/>
            <person name="Cochrane G."/>
            <person name="Meng A."/>
            <person name="Brown T."/>
            <person name="Cohen L."/>
        </authorList>
    </citation>
    <scope>NUCLEOTIDE SEQUENCE</scope>
    <source>
        <strain evidence="2">Pbaha01</strain>
    </source>
</reference>
<protein>
    <submittedName>
        <fullName evidence="2">Uncharacterized protein</fullName>
    </submittedName>
</protein>